<evidence type="ECO:0000313" key="1">
    <source>
        <dbReference type="EMBL" id="KAJ6987389.1"/>
    </source>
</evidence>
<sequence>MLCNYISLANIKWRLKLLSPSSRKYH</sequence>
<organism evidence="1 2">
    <name type="scientific">Populus alba x Populus x berolinensis</name>
    <dbReference type="NCBI Taxonomy" id="444605"/>
    <lineage>
        <taxon>Eukaryota</taxon>
        <taxon>Viridiplantae</taxon>
        <taxon>Streptophyta</taxon>
        <taxon>Embryophyta</taxon>
        <taxon>Tracheophyta</taxon>
        <taxon>Spermatophyta</taxon>
        <taxon>Magnoliopsida</taxon>
        <taxon>eudicotyledons</taxon>
        <taxon>Gunneridae</taxon>
        <taxon>Pentapetalae</taxon>
        <taxon>rosids</taxon>
        <taxon>fabids</taxon>
        <taxon>Malpighiales</taxon>
        <taxon>Salicaceae</taxon>
        <taxon>Saliceae</taxon>
        <taxon>Populus</taxon>
    </lineage>
</organism>
<proteinExistence type="predicted"/>
<keyword evidence="2" id="KW-1185">Reference proteome</keyword>
<dbReference type="AlphaFoldDB" id="A0AAD6MLH8"/>
<reference evidence="1" key="1">
    <citation type="journal article" date="2023" name="Mol. Ecol. Resour.">
        <title>Chromosome-level genome assembly of a triploid poplar Populus alba 'Berolinensis'.</title>
        <authorList>
            <person name="Chen S."/>
            <person name="Yu Y."/>
            <person name="Wang X."/>
            <person name="Wang S."/>
            <person name="Zhang T."/>
            <person name="Zhou Y."/>
            <person name="He R."/>
            <person name="Meng N."/>
            <person name="Wang Y."/>
            <person name="Liu W."/>
            <person name="Liu Z."/>
            <person name="Liu J."/>
            <person name="Guo Q."/>
            <person name="Huang H."/>
            <person name="Sederoff R.R."/>
            <person name="Wang G."/>
            <person name="Qu G."/>
            <person name="Chen S."/>
        </authorList>
    </citation>
    <scope>NUCLEOTIDE SEQUENCE</scope>
    <source>
        <strain evidence="1">SC-2020</strain>
    </source>
</reference>
<dbReference type="Proteomes" id="UP001164929">
    <property type="component" value="Chromosome 8"/>
</dbReference>
<protein>
    <submittedName>
        <fullName evidence="1">Uncharacterized protein</fullName>
    </submittedName>
</protein>
<comment type="caution">
    <text evidence="1">The sequence shown here is derived from an EMBL/GenBank/DDBJ whole genome shotgun (WGS) entry which is preliminary data.</text>
</comment>
<name>A0AAD6MLH8_9ROSI</name>
<accession>A0AAD6MLH8</accession>
<evidence type="ECO:0000313" key="2">
    <source>
        <dbReference type="Proteomes" id="UP001164929"/>
    </source>
</evidence>
<gene>
    <name evidence="1" type="ORF">NC653_020599</name>
</gene>
<dbReference type="EMBL" id="JAQIZT010000008">
    <property type="protein sequence ID" value="KAJ6987389.1"/>
    <property type="molecule type" value="Genomic_DNA"/>
</dbReference>